<reference evidence="1 2" key="1">
    <citation type="journal article" date="2019" name="Nat. Ecol. Evol.">
        <title>Megaphylogeny resolves global patterns of mushroom evolution.</title>
        <authorList>
            <person name="Varga T."/>
            <person name="Krizsan K."/>
            <person name="Foldi C."/>
            <person name="Dima B."/>
            <person name="Sanchez-Garcia M."/>
            <person name="Sanchez-Ramirez S."/>
            <person name="Szollosi G.J."/>
            <person name="Szarkandi J.G."/>
            <person name="Papp V."/>
            <person name="Albert L."/>
            <person name="Andreopoulos W."/>
            <person name="Angelini C."/>
            <person name="Antonin V."/>
            <person name="Barry K.W."/>
            <person name="Bougher N.L."/>
            <person name="Buchanan P."/>
            <person name="Buyck B."/>
            <person name="Bense V."/>
            <person name="Catcheside P."/>
            <person name="Chovatia M."/>
            <person name="Cooper J."/>
            <person name="Damon W."/>
            <person name="Desjardin D."/>
            <person name="Finy P."/>
            <person name="Geml J."/>
            <person name="Haridas S."/>
            <person name="Hughes K."/>
            <person name="Justo A."/>
            <person name="Karasinski D."/>
            <person name="Kautmanova I."/>
            <person name="Kiss B."/>
            <person name="Kocsube S."/>
            <person name="Kotiranta H."/>
            <person name="LaButti K.M."/>
            <person name="Lechner B.E."/>
            <person name="Liimatainen K."/>
            <person name="Lipzen A."/>
            <person name="Lukacs Z."/>
            <person name="Mihaltcheva S."/>
            <person name="Morgado L.N."/>
            <person name="Niskanen T."/>
            <person name="Noordeloos M.E."/>
            <person name="Ohm R.A."/>
            <person name="Ortiz-Santana B."/>
            <person name="Ovrebo C."/>
            <person name="Racz N."/>
            <person name="Riley R."/>
            <person name="Savchenko A."/>
            <person name="Shiryaev A."/>
            <person name="Soop K."/>
            <person name="Spirin V."/>
            <person name="Szebenyi C."/>
            <person name="Tomsovsky M."/>
            <person name="Tulloss R.E."/>
            <person name="Uehling J."/>
            <person name="Grigoriev I.V."/>
            <person name="Vagvolgyi C."/>
            <person name="Papp T."/>
            <person name="Martin F.M."/>
            <person name="Miettinen O."/>
            <person name="Hibbett D.S."/>
            <person name="Nagy L.G."/>
        </authorList>
    </citation>
    <scope>NUCLEOTIDE SEQUENCE [LARGE SCALE GENOMIC DNA]</scope>
    <source>
        <strain evidence="1 2">FP101781</strain>
    </source>
</reference>
<evidence type="ECO:0000313" key="2">
    <source>
        <dbReference type="Proteomes" id="UP000298030"/>
    </source>
</evidence>
<gene>
    <name evidence="1" type="ORF">FA13DRAFT_1673181</name>
</gene>
<name>A0A4Y7SE14_COPMI</name>
<organism evidence="1 2">
    <name type="scientific">Coprinellus micaceus</name>
    <name type="common">Glistening ink-cap mushroom</name>
    <name type="synonym">Coprinus micaceus</name>
    <dbReference type="NCBI Taxonomy" id="71717"/>
    <lineage>
        <taxon>Eukaryota</taxon>
        <taxon>Fungi</taxon>
        <taxon>Dikarya</taxon>
        <taxon>Basidiomycota</taxon>
        <taxon>Agaricomycotina</taxon>
        <taxon>Agaricomycetes</taxon>
        <taxon>Agaricomycetidae</taxon>
        <taxon>Agaricales</taxon>
        <taxon>Agaricineae</taxon>
        <taxon>Psathyrellaceae</taxon>
        <taxon>Coprinellus</taxon>
    </lineage>
</organism>
<comment type="caution">
    <text evidence="1">The sequence shown here is derived from an EMBL/GenBank/DDBJ whole genome shotgun (WGS) entry which is preliminary data.</text>
</comment>
<sequence length="89" mass="10332">MTPRRQLACRRYLRGRGNGAGRCHCLQGETQVPRSASIRRRCFSARVAHRWSSAFRVWGDDKRYTIYWYSAGEHPNSQTTNFGNEAHCI</sequence>
<keyword evidence="2" id="KW-1185">Reference proteome</keyword>
<dbReference type="EMBL" id="QPFP01000169">
    <property type="protein sequence ID" value="TEB19815.1"/>
    <property type="molecule type" value="Genomic_DNA"/>
</dbReference>
<evidence type="ECO:0000313" key="1">
    <source>
        <dbReference type="EMBL" id="TEB19815.1"/>
    </source>
</evidence>
<accession>A0A4Y7SE14</accession>
<dbReference type="AlphaFoldDB" id="A0A4Y7SE14"/>
<proteinExistence type="predicted"/>
<protein>
    <submittedName>
        <fullName evidence="1">Uncharacterized protein</fullName>
    </submittedName>
</protein>
<dbReference type="Proteomes" id="UP000298030">
    <property type="component" value="Unassembled WGS sequence"/>
</dbReference>